<feature type="compositionally biased region" description="Polar residues" evidence="1">
    <location>
        <begin position="937"/>
        <end position="947"/>
    </location>
</feature>
<dbReference type="PROSITE" id="PS51471">
    <property type="entry name" value="FE2OG_OXY"/>
    <property type="match status" value="1"/>
</dbReference>
<feature type="region of interest" description="Disordered" evidence="1">
    <location>
        <begin position="930"/>
        <end position="963"/>
    </location>
</feature>
<dbReference type="PANTHER" id="PTHR33099:SF7">
    <property type="entry name" value="MYND-TYPE DOMAIN-CONTAINING PROTEIN"/>
    <property type="match status" value="1"/>
</dbReference>
<feature type="domain" description="Fe2OG dioxygenase" evidence="2">
    <location>
        <begin position="122"/>
        <end position="220"/>
    </location>
</feature>
<evidence type="ECO:0000259" key="2">
    <source>
        <dbReference type="PROSITE" id="PS51471"/>
    </source>
</evidence>
<dbReference type="OrthoDB" id="27483at2759"/>
<evidence type="ECO:0000313" key="3">
    <source>
        <dbReference type="EMBL" id="PYH44662.1"/>
    </source>
</evidence>
<dbReference type="InterPro" id="IPR005123">
    <property type="entry name" value="Oxoglu/Fe-dep_dioxygenase_dom"/>
</dbReference>
<sequence>MTSDTCSSSGESIMSDLPSEMLAALDGIETTAAFSSFGKFPVVDPGIHVADIGHIYLPLNRSQAQQLITKAHQAPYGKGSETLVDTSVRNTWELNSDQFELRRPDWNAHLREIAARVARDLGIESRISVELYKMLLYEKGAMFKPHTDTEKAPGMVATLVIGLPSAHEGGEVVVKHRGLTQSFKLSSTQCSYASWYSDVVHEVLPVTSGYRWVLTYNITLDGAQTHRPTRLARPDALCLYKTIKHWAEQDGEPSDHFWYKLDHEYTQASISLKALKTRDLACVQTLDEISTKVPVDIFLAVLEKQEIGSCAYDTYDSGHHGYHPFEELIDASYEVKSLVDLDGNQVLKGRRLDPSEILQADCFEDLPIAEEYYQGYQGNWGPEATHWYRVTAVAIVARHSTPSFLLGSLAKVVNPIMGPAWGRDDQKTISWVVDYYAKRIIDSDSDTSLLQSFKELMSMIWNMDVKTPEPRRAPFLGEDTTMQVLKAAVRTRDGAFFKECAQRHHGKLSEGFFTWAQEQLASGQITLTEVQDGLRAAVFAYPLFRTRYAAVARLLPLNNPMPDEVRRWVHEMNDQLLDPQGQQQLEYQDGVFLVLIARGYYGASYALTRISTFINHTRQNPCFVIGVLSRMHEDVKSGHLPEAAGMAIFQSTAHKLLSRLNSSSFNLTESPPRPTRRPDTVEARYRRRYESSRPAEPEPANPAIFGPHFASFARALIDYEGEDNLIDRLWQGIISSATSISAPTFQALWLPFLHAMIPFYTDNPEHPSRPRFHQVIATLLKAYITTYVGPRPVEDPSNVRPQQVTCFLRERGGCNLCPQLNTFLRDPTRTEWKWSLFSSERAHIHQVLDMGGVACTHVTDRSVFSNSSYQGLVLTKTFPHAAQTQRAWAQRKAEAGRKLHEFRPADLRAALGPKYWDIVEMRCLETPGRQAVGQGVEGTTSATTARSHPQRQDRYAGSSSSVLRKKRSAAEAEIVDLTGDY</sequence>
<organism evidence="3 4">
    <name type="scientific">Aspergillus saccharolyticus JOP 1030-1</name>
    <dbReference type="NCBI Taxonomy" id="1450539"/>
    <lineage>
        <taxon>Eukaryota</taxon>
        <taxon>Fungi</taxon>
        <taxon>Dikarya</taxon>
        <taxon>Ascomycota</taxon>
        <taxon>Pezizomycotina</taxon>
        <taxon>Eurotiomycetes</taxon>
        <taxon>Eurotiomycetidae</taxon>
        <taxon>Eurotiales</taxon>
        <taxon>Aspergillaceae</taxon>
        <taxon>Aspergillus</taxon>
        <taxon>Aspergillus subgen. Circumdati</taxon>
    </lineage>
</organism>
<dbReference type="RefSeq" id="XP_025430644.1">
    <property type="nucleotide sequence ID" value="XM_025578141.1"/>
</dbReference>
<accession>A0A319ACP8</accession>
<name>A0A319ACP8_9EURO</name>
<proteinExistence type="predicted"/>
<dbReference type="InterPro" id="IPR044862">
    <property type="entry name" value="Pro_4_hyd_alph_FE2OG_OXY"/>
</dbReference>
<evidence type="ECO:0000313" key="4">
    <source>
        <dbReference type="Proteomes" id="UP000248349"/>
    </source>
</evidence>
<evidence type="ECO:0000256" key="1">
    <source>
        <dbReference type="SAM" id="MobiDB-lite"/>
    </source>
</evidence>
<dbReference type="PANTHER" id="PTHR33099">
    <property type="entry name" value="FE2OG DIOXYGENASE DOMAIN-CONTAINING PROTEIN"/>
    <property type="match status" value="1"/>
</dbReference>
<dbReference type="Gene3D" id="2.60.120.620">
    <property type="entry name" value="q2cbj1_9rhob like domain"/>
    <property type="match status" value="1"/>
</dbReference>
<feature type="region of interest" description="Disordered" evidence="1">
    <location>
        <begin position="664"/>
        <end position="683"/>
    </location>
</feature>
<dbReference type="AlphaFoldDB" id="A0A319ACP8"/>
<protein>
    <recommendedName>
        <fullName evidence="2">Fe2OG dioxygenase domain-containing protein</fullName>
    </recommendedName>
</protein>
<gene>
    <name evidence="3" type="ORF">BP01DRAFT_392329</name>
</gene>
<dbReference type="Proteomes" id="UP000248349">
    <property type="component" value="Unassembled WGS sequence"/>
</dbReference>
<dbReference type="Pfam" id="PF13640">
    <property type="entry name" value="2OG-FeII_Oxy_3"/>
    <property type="match status" value="1"/>
</dbReference>
<dbReference type="EMBL" id="KZ821235">
    <property type="protein sequence ID" value="PYH44662.1"/>
    <property type="molecule type" value="Genomic_DNA"/>
</dbReference>
<keyword evidence="4" id="KW-1185">Reference proteome</keyword>
<reference evidence="3 4" key="1">
    <citation type="submission" date="2016-12" db="EMBL/GenBank/DDBJ databases">
        <title>The genomes of Aspergillus section Nigri reveals drivers in fungal speciation.</title>
        <authorList>
            <consortium name="DOE Joint Genome Institute"/>
            <person name="Vesth T.C."/>
            <person name="Nybo J."/>
            <person name="Theobald S."/>
            <person name="Brandl J."/>
            <person name="Frisvad J.C."/>
            <person name="Nielsen K.F."/>
            <person name="Lyhne E.K."/>
            <person name="Kogle M.E."/>
            <person name="Kuo A."/>
            <person name="Riley R."/>
            <person name="Clum A."/>
            <person name="Nolan M."/>
            <person name="Lipzen A."/>
            <person name="Salamov A."/>
            <person name="Henrissat B."/>
            <person name="Wiebenga A."/>
            <person name="De Vries R.P."/>
            <person name="Grigoriev I.V."/>
            <person name="Mortensen U.H."/>
            <person name="Andersen M.R."/>
            <person name="Baker S.E."/>
        </authorList>
    </citation>
    <scope>NUCLEOTIDE SEQUENCE [LARGE SCALE GENOMIC DNA]</scope>
    <source>
        <strain evidence="3 4">JOP 1030-1</strain>
    </source>
</reference>
<dbReference type="GeneID" id="37079370"/>